<evidence type="ECO:0000313" key="2">
    <source>
        <dbReference type="Proteomes" id="UP000244924"/>
    </source>
</evidence>
<keyword evidence="2" id="KW-1185">Reference proteome</keyword>
<organism evidence="1 2">
    <name type="scientific">Albidovulum aquaemixtae</name>
    <dbReference type="NCBI Taxonomy" id="1542388"/>
    <lineage>
        <taxon>Bacteria</taxon>
        <taxon>Pseudomonadati</taxon>
        <taxon>Pseudomonadota</taxon>
        <taxon>Alphaproteobacteria</taxon>
        <taxon>Rhodobacterales</taxon>
        <taxon>Paracoccaceae</taxon>
        <taxon>Albidovulum</taxon>
    </lineage>
</organism>
<protein>
    <submittedName>
        <fullName evidence="1">Uncharacterized protein</fullName>
    </submittedName>
</protein>
<name>A0A2R8B3Y4_9RHOB</name>
<evidence type="ECO:0000313" key="1">
    <source>
        <dbReference type="EMBL" id="SPH17328.1"/>
    </source>
</evidence>
<reference evidence="1 2" key="1">
    <citation type="submission" date="2018-03" db="EMBL/GenBank/DDBJ databases">
        <authorList>
            <person name="Keele B.F."/>
        </authorList>
    </citation>
    <scope>NUCLEOTIDE SEQUENCE [LARGE SCALE GENOMIC DNA]</scope>
    <source>
        <strain evidence="1 2">CECT 8626</strain>
    </source>
</reference>
<dbReference type="AlphaFoldDB" id="A0A2R8B3Y4"/>
<sequence>MLINIGIPGLLVATSLAGTGFNPVPLLLFSAYMAGTEALGMH</sequence>
<accession>A0A2R8B3Y4</accession>
<dbReference type="EMBL" id="OMOQ01000001">
    <property type="protein sequence ID" value="SPH17328.1"/>
    <property type="molecule type" value="Genomic_DNA"/>
</dbReference>
<dbReference type="Proteomes" id="UP000244924">
    <property type="component" value="Unassembled WGS sequence"/>
</dbReference>
<proteinExistence type="predicted"/>
<gene>
    <name evidence="1" type="ORF">DEA8626_00846</name>
</gene>